<dbReference type="EMBL" id="SEOQ01001288">
    <property type="protein sequence ID" value="TFY52544.1"/>
    <property type="molecule type" value="Genomic_DNA"/>
</dbReference>
<comment type="subcellular location">
    <subcellularLocation>
        <location evidence="1">Nucleus</location>
    </subcellularLocation>
</comment>
<evidence type="ECO:0000256" key="2">
    <source>
        <dbReference type="ARBA" id="ARBA00023242"/>
    </source>
</evidence>
<evidence type="ECO:0000256" key="3">
    <source>
        <dbReference type="SAM" id="Coils"/>
    </source>
</evidence>
<feature type="region of interest" description="Disordered" evidence="4">
    <location>
        <begin position="333"/>
        <end position="359"/>
    </location>
</feature>
<dbReference type="PANTHER" id="PTHR42107:SF1">
    <property type="entry name" value="WHIM1 DOMAIN-CONTAINING PROTEIN"/>
    <property type="match status" value="1"/>
</dbReference>
<dbReference type="OrthoDB" id="205403at2759"/>
<feature type="compositionally biased region" description="Acidic residues" evidence="4">
    <location>
        <begin position="342"/>
        <end position="359"/>
    </location>
</feature>
<feature type="coiled-coil region" evidence="3">
    <location>
        <begin position="286"/>
        <end position="323"/>
    </location>
</feature>
<feature type="non-terminal residue" evidence="6">
    <location>
        <position position="359"/>
    </location>
</feature>
<feature type="region of interest" description="Disordered" evidence="4">
    <location>
        <begin position="1"/>
        <end position="30"/>
    </location>
</feature>
<comment type="caution">
    <text evidence="6">The sequence shown here is derived from an EMBL/GenBank/DDBJ whole genome shotgun (WGS) entry which is preliminary data.</text>
</comment>
<dbReference type="Proteomes" id="UP000298327">
    <property type="component" value="Unassembled WGS sequence"/>
</dbReference>
<dbReference type="PANTHER" id="PTHR42107">
    <property type="entry name" value="YALI0D24453P"/>
    <property type="match status" value="1"/>
</dbReference>
<protein>
    <recommendedName>
        <fullName evidence="5">WHIM1 domain-containing protein</fullName>
    </recommendedName>
</protein>
<sequence length="359" mass="41159">MPAAHNGKAAKSSVEPAAEKKGHICPPSNATHPRDRWETLFVYAFMCKFTQLRSKVEGLDSPMDFEEALLSHEPHPVMTHVLTRFVLNLRPGARNIRWGCPCPDQISSTVSAVLAEYFKKPERTVFWDEELKRNVDPFEQVDGGFFSVDWDLKLKILRQLVELQLTHSPAVKTLIDRAWGVVHNKHKKKETPDPPPLDPSDPFSMESLSYNPLGQDNTRKRYWVVDDSPRVYMSTNPWKITAAFQTVSSTREEYVALVEKMKASAPSDSKEHEKRSKVEIAHIALVKALEGRLEAIDAELARVQKLRKKIEQRAILLAQAEIRQTRTRRQTRRPDYVYFDGGESDDGKDDEYAYQEDED</sequence>
<dbReference type="InterPro" id="IPR028942">
    <property type="entry name" value="WHIM1_dom"/>
</dbReference>
<proteinExistence type="predicted"/>
<gene>
    <name evidence="6" type="ORF">EVG20_g10503</name>
</gene>
<evidence type="ECO:0000256" key="4">
    <source>
        <dbReference type="SAM" id="MobiDB-lite"/>
    </source>
</evidence>
<dbReference type="Pfam" id="PF15612">
    <property type="entry name" value="WHIM1"/>
    <property type="match status" value="1"/>
</dbReference>
<reference evidence="6 7" key="1">
    <citation type="submission" date="2019-02" db="EMBL/GenBank/DDBJ databases">
        <title>Genome sequencing of the rare red list fungi Dentipellis fragilis.</title>
        <authorList>
            <person name="Buettner E."/>
            <person name="Kellner H."/>
        </authorList>
    </citation>
    <scope>NUCLEOTIDE SEQUENCE [LARGE SCALE GENOMIC DNA]</scope>
    <source>
        <strain evidence="6 7">DSM 105465</strain>
    </source>
</reference>
<feature type="region of interest" description="Disordered" evidence="4">
    <location>
        <begin position="185"/>
        <end position="207"/>
    </location>
</feature>
<accession>A0A4Y9XQG7</accession>
<feature type="domain" description="WHIM1" evidence="5">
    <location>
        <begin position="142"/>
        <end position="176"/>
    </location>
</feature>
<evidence type="ECO:0000256" key="1">
    <source>
        <dbReference type="ARBA" id="ARBA00004123"/>
    </source>
</evidence>
<organism evidence="6 7">
    <name type="scientific">Dentipellis fragilis</name>
    <dbReference type="NCBI Taxonomy" id="205917"/>
    <lineage>
        <taxon>Eukaryota</taxon>
        <taxon>Fungi</taxon>
        <taxon>Dikarya</taxon>
        <taxon>Basidiomycota</taxon>
        <taxon>Agaricomycotina</taxon>
        <taxon>Agaricomycetes</taxon>
        <taxon>Russulales</taxon>
        <taxon>Hericiaceae</taxon>
        <taxon>Dentipellis</taxon>
    </lineage>
</organism>
<dbReference type="AlphaFoldDB" id="A0A4Y9XQG7"/>
<keyword evidence="2" id="KW-0539">Nucleus</keyword>
<evidence type="ECO:0000259" key="5">
    <source>
        <dbReference type="Pfam" id="PF15612"/>
    </source>
</evidence>
<evidence type="ECO:0000313" key="7">
    <source>
        <dbReference type="Proteomes" id="UP000298327"/>
    </source>
</evidence>
<keyword evidence="7" id="KW-1185">Reference proteome</keyword>
<evidence type="ECO:0000313" key="6">
    <source>
        <dbReference type="EMBL" id="TFY52544.1"/>
    </source>
</evidence>
<keyword evidence="3" id="KW-0175">Coiled coil</keyword>
<dbReference type="GO" id="GO:0005634">
    <property type="term" value="C:nucleus"/>
    <property type="evidence" value="ECO:0007669"/>
    <property type="project" value="UniProtKB-SubCell"/>
</dbReference>
<dbReference type="STRING" id="205917.A0A4Y9XQG7"/>
<name>A0A4Y9XQG7_9AGAM</name>